<organism evidence="10 11">
    <name type="scientific">Hortaea werneckii</name>
    <name type="common">Black yeast</name>
    <name type="synonym">Cladosporium werneckii</name>
    <dbReference type="NCBI Taxonomy" id="91943"/>
    <lineage>
        <taxon>Eukaryota</taxon>
        <taxon>Fungi</taxon>
        <taxon>Dikarya</taxon>
        <taxon>Ascomycota</taxon>
        <taxon>Pezizomycotina</taxon>
        <taxon>Dothideomycetes</taxon>
        <taxon>Dothideomycetidae</taxon>
        <taxon>Mycosphaerellales</taxon>
        <taxon>Teratosphaeriaceae</taxon>
        <taxon>Hortaea</taxon>
    </lineage>
</organism>
<evidence type="ECO:0000256" key="5">
    <source>
        <dbReference type="ARBA" id="ARBA00022801"/>
    </source>
</evidence>
<dbReference type="GO" id="GO:0061136">
    <property type="term" value="P:regulation of proteasomal protein catabolic process"/>
    <property type="evidence" value="ECO:0007669"/>
    <property type="project" value="TreeGrafter"/>
</dbReference>
<feature type="compositionally biased region" description="Basic and acidic residues" evidence="8">
    <location>
        <begin position="819"/>
        <end position="830"/>
    </location>
</feature>
<evidence type="ECO:0000256" key="1">
    <source>
        <dbReference type="ARBA" id="ARBA00000707"/>
    </source>
</evidence>
<evidence type="ECO:0000256" key="7">
    <source>
        <dbReference type="SAM" id="Coils"/>
    </source>
</evidence>
<dbReference type="GO" id="GO:0043161">
    <property type="term" value="P:proteasome-mediated ubiquitin-dependent protein catabolic process"/>
    <property type="evidence" value="ECO:0007669"/>
    <property type="project" value="InterPro"/>
</dbReference>
<dbReference type="PANTHER" id="PTHR43982:SF6">
    <property type="entry name" value="UBIQUITIN CARBOXYL-TERMINAL HYDROLASE 2-RELATED"/>
    <property type="match status" value="1"/>
</dbReference>
<dbReference type="InterPro" id="IPR025305">
    <property type="entry name" value="UCH_repeat_domain"/>
</dbReference>
<feature type="compositionally biased region" description="Polar residues" evidence="8">
    <location>
        <begin position="1233"/>
        <end position="1263"/>
    </location>
</feature>
<keyword evidence="3" id="KW-0645">Protease</keyword>
<dbReference type="PROSITE" id="PS50235">
    <property type="entry name" value="USP_3"/>
    <property type="match status" value="1"/>
</dbReference>
<evidence type="ECO:0000256" key="2">
    <source>
        <dbReference type="ARBA" id="ARBA00012759"/>
    </source>
</evidence>
<dbReference type="InterPro" id="IPR038765">
    <property type="entry name" value="Papain-like_cys_pep_sf"/>
</dbReference>
<protein>
    <recommendedName>
        <fullName evidence="2">ubiquitinyl hydrolase 1</fullName>
        <ecNumber evidence="2">3.4.19.12</ecNumber>
    </recommendedName>
</protein>
<dbReference type="InterPro" id="IPR018200">
    <property type="entry name" value="USP_CS"/>
</dbReference>
<dbReference type="Gene3D" id="3.90.70.10">
    <property type="entry name" value="Cysteine proteinases"/>
    <property type="match status" value="1"/>
</dbReference>
<dbReference type="Proteomes" id="UP000281468">
    <property type="component" value="Unassembled WGS sequence"/>
</dbReference>
<keyword evidence="5" id="KW-0378">Hydrolase</keyword>
<keyword evidence="7" id="KW-0175">Coiled coil</keyword>
<name>A0A3M7H5F3_HORWE</name>
<evidence type="ECO:0000259" key="9">
    <source>
        <dbReference type="PROSITE" id="PS50235"/>
    </source>
</evidence>
<dbReference type="Pfam" id="PF00443">
    <property type="entry name" value="UCH"/>
    <property type="match status" value="1"/>
</dbReference>
<dbReference type="InterPro" id="IPR001394">
    <property type="entry name" value="Peptidase_C19_UCH"/>
</dbReference>
<dbReference type="PANTHER" id="PTHR43982">
    <property type="entry name" value="UBIQUITIN CARBOXYL-TERMINAL HYDROLASE"/>
    <property type="match status" value="1"/>
</dbReference>
<evidence type="ECO:0000256" key="6">
    <source>
        <dbReference type="ARBA" id="ARBA00022807"/>
    </source>
</evidence>
<gene>
    <name evidence="10" type="ORF">D0862_03937</name>
</gene>
<reference evidence="10 11" key="1">
    <citation type="journal article" date="2018" name="BMC Genomics">
        <title>Genomic evidence for intraspecific hybridization in a clonal and extremely halotolerant yeast.</title>
        <authorList>
            <person name="Gostincar C."/>
            <person name="Stajich J.E."/>
            <person name="Zupancic J."/>
            <person name="Zalar P."/>
            <person name="Gunde-Cimerman N."/>
        </authorList>
    </citation>
    <scope>NUCLEOTIDE SEQUENCE [LARGE SCALE GENOMIC DNA]</scope>
    <source>
        <strain evidence="10 11">EXF-171</strain>
    </source>
</reference>
<evidence type="ECO:0000313" key="11">
    <source>
        <dbReference type="Proteomes" id="UP000281468"/>
    </source>
</evidence>
<feature type="compositionally biased region" description="Polar residues" evidence="8">
    <location>
        <begin position="791"/>
        <end position="812"/>
    </location>
</feature>
<accession>A0A3M7H5F3</accession>
<evidence type="ECO:0000256" key="3">
    <source>
        <dbReference type="ARBA" id="ARBA00022670"/>
    </source>
</evidence>
<dbReference type="PROSITE" id="PS00973">
    <property type="entry name" value="USP_2"/>
    <property type="match status" value="1"/>
</dbReference>
<dbReference type="GO" id="GO:0016579">
    <property type="term" value="P:protein deubiquitination"/>
    <property type="evidence" value="ECO:0007669"/>
    <property type="project" value="InterPro"/>
</dbReference>
<proteinExistence type="predicted"/>
<feature type="domain" description="USP" evidence="9">
    <location>
        <begin position="649"/>
        <end position="1186"/>
    </location>
</feature>
<keyword evidence="6" id="KW-0788">Thiol protease</keyword>
<evidence type="ECO:0000256" key="8">
    <source>
        <dbReference type="SAM" id="MobiDB-lite"/>
    </source>
</evidence>
<comment type="caution">
    <text evidence="10">The sequence shown here is derived from an EMBL/GenBank/DDBJ whole genome shotgun (WGS) entry which is preliminary data.</text>
</comment>
<dbReference type="AlphaFoldDB" id="A0A3M7H5F3"/>
<dbReference type="EMBL" id="QWIQ01000091">
    <property type="protein sequence ID" value="RMZ08468.1"/>
    <property type="molecule type" value="Genomic_DNA"/>
</dbReference>
<dbReference type="EC" id="3.4.19.12" evidence="2"/>
<dbReference type="CDD" id="cd02666">
    <property type="entry name" value="Peptidase_C19J"/>
    <property type="match status" value="1"/>
</dbReference>
<keyword evidence="4" id="KW-0833">Ubl conjugation pathway</keyword>
<sequence length="1274" mass="144007">MRVTNNAWLRMKVAACSGGSLLWWIICTLPPSTSSMTRSEASGRLVMSTHRNGPGKTAPKLLQDFLAFDPLRTGQNGTVLADHTPPVGEGQQLAKPIGSCQHEYATKHKQSVLPPLDLRPDGTTKLKLAAVCKKCRIHADVLLDYKGATDPCPNSSYPLHHFQRLTSADEVGQSRIKYGWQCSAPQCQAMLEISYRQARIYDQEKDLLINTEYLKRRYEAVVQQDPSREGIRQATPMEALSRLRKYTRDALDPRHDRRSFPANNKRFMEAFGLYGQDCRALLERLGFKYADDEWALPNPDTIDDRFAADGTSHREFLEDVEIELLAWMYKLSADTGAANTAAAEGWPSAIRDLERTLSAQGYQRHASLRRPGTANEQNAYFASLGSLPDFADNLIEFAYDRQSMCDPERLPYYFECLQVISESRQTEQLQMKVATLESQDLVSRRDLHAAYRYLNIPQSEASKLDDQRVLELFQAQQPDLGPAGAEEARQALYRIGTARQSQILINASRQSVETYDDALSWLGNGADKNTPDDNLIAIVAAKVAESKANEEIAQKAIATIARERKSNMLNNWLTTGRTDGYTMDVNEALRYLNIEQNISDIEPTVLPILFDSARKDRPGETVEKAISAIQKFLANQNTAGPRAPEAWPVGLTSHGNTCYLNSLLQYYFSIKPLREMVMNYNQYKLDTSKYTEKQERVGQRKISMVEIKGGQRFAEDLVHLFQRMIKEPSSAVKPEEDLVCRAFLEPKDYALLASDVTSATVAENAVDQKLTNAETGEDASAASASADRHLSSGSSTTLQGEEQDVTMTNNEKPPTPPDSPKEKAMEKQPSDGRPPLPPRAQLRRFSTSTKEEALKLAKYNATQQQDVTEVHDGIMFRLRSGMMPRDVDEFGEQEDPLRDMYAIGMTERHIEKGVEGKPIPQTDSSITVNVPTEPTDIYSALDEVFDLQPYGNRADVEAYKSIRHLPPVLQISMPRIGFDRSRGGTFKSEEMIKLEDELYMDRYCDASHVDIAERRRRCWGWRKQLRGLKKEQRALTETGVDQLDGPTAVSQSAQYLQNVSETNNLMQEAGLEGIDIDDQLPGVLATEAHEQSKRLVSLQTEIESLQAMLETQFQDLKQLKYRLAAVFIHRGSHGHGHYWVYIHDFANNVWRNYNDERVEEVSNLADVLEAKTWQQGTPTYAVYVRDEEKERLVQPLCREPERTSMAEAPSQQWEDGHQPQQQQQQQVEDVQMKDSSWNQQAQSHSSQQTVAPQMTVEGGQQSWDEQRQVAHANW</sequence>
<feature type="coiled-coil region" evidence="7">
    <location>
        <begin position="1088"/>
        <end position="1122"/>
    </location>
</feature>
<dbReference type="PROSITE" id="PS00972">
    <property type="entry name" value="USP_1"/>
    <property type="match status" value="1"/>
</dbReference>
<evidence type="ECO:0000256" key="4">
    <source>
        <dbReference type="ARBA" id="ARBA00022786"/>
    </source>
</evidence>
<feature type="region of interest" description="Disordered" evidence="8">
    <location>
        <begin position="1196"/>
        <end position="1274"/>
    </location>
</feature>
<dbReference type="InterPro" id="IPR028889">
    <property type="entry name" value="USP"/>
</dbReference>
<feature type="compositionally biased region" description="Low complexity" evidence="8">
    <location>
        <begin position="1218"/>
        <end position="1229"/>
    </location>
</feature>
<feature type="region of interest" description="Disordered" evidence="8">
    <location>
        <begin position="770"/>
        <end position="842"/>
    </location>
</feature>
<comment type="catalytic activity">
    <reaction evidence="1">
        <text>Thiol-dependent hydrolysis of ester, thioester, amide, peptide and isopeptide bonds formed by the C-terminal Gly of ubiquitin (a 76-residue protein attached to proteins as an intracellular targeting signal).</text>
        <dbReference type="EC" id="3.4.19.12"/>
    </reaction>
</comment>
<dbReference type="GO" id="GO:0070628">
    <property type="term" value="F:proteasome binding"/>
    <property type="evidence" value="ECO:0007669"/>
    <property type="project" value="TreeGrafter"/>
</dbReference>
<dbReference type="Pfam" id="PF13446">
    <property type="entry name" value="RPT"/>
    <property type="match status" value="2"/>
</dbReference>
<dbReference type="SUPFAM" id="SSF54001">
    <property type="entry name" value="Cysteine proteinases"/>
    <property type="match status" value="1"/>
</dbReference>
<evidence type="ECO:0000313" key="10">
    <source>
        <dbReference type="EMBL" id="RMZ08468.1"/>
    </source>
</evidence>
<dbReference type="InterPro" id="IPR044635">
    <property type="entry name" value="UBP14-like"/>
</dbReference>
<dbReference type="GO" id="GO:0004843">
    <property type="term" value="F:cysteine-type deubiquitinase activity"/>
    <property type="evidence" value="ECO:0007669"/>
    <property type="project" value="UniProtKB-EC"/>
</dbReference>